<dbReference type="EMBL" id="MU007043">
    <property type="protein sequence ID" value="KAF2429879.1"/>
    <property type="molecule type" value="Genomic_DNA"/>
</dbReference>
<comment type="caution">
    <text evidence="1">The sequence shown here is derived from an EMBL/GenBank/DDBJ whole genome shotgun (WGS) entry which is preliminary data.</text>
</comment>
<name>A0A9P4NPX0_9PEZI</name>
<evidence type="ECO:0000313" key="1">
    <source>
        <dbReference type="EMBL" id="KAF2429879.1"/>
    </source>
</evidence>
<proteinExistence type="predicted"/>
<accession>A0A9P4NPX0</accession>
<dbReference type="AlphaFoldDB" id="A0A9P4NPX0"/>
<organism evidence="1 2">
    <name type="scientific">Tothia fuscella</name>
    <dbReference type="NCBI Taxonomy" id="1048955"/>
    <lineage>
        <taxon>Eukaryota</taxon>
        <taxon>Fungi</taxon>
        <taxon>Dikarya</taxon>
        <taxon>Ascomycota</taxon>
        <taxon>Pezizomycotina</taxon>
        <taxon>Dothideomycetes</taxon>
        <taxon>Pleosporomycetidae</taxon>
        <taxon>Venturiales</taxon>
        <taxon>Cylindrosympodiaceae</taxon>
        <taxon>Tothia</taxon>
    </lineage>
</organism>
<reference evidence="1" key="1">
    <citation type="journal article" date="2020" name="Stud. Mycol.">
        <title>101 Dothideomycetes genomes: a test case for predicting lifestyles and emergence of pathogens.</title>
        <authorList>
            <person name="Haridas S."/>
            <person name="Albert R."/>
            <person name="Binder M."/>
            <person name="Bloem J."/>
            <person name="Labutti K."/>
            <person name="Salamov A."/>
            <person name="Andreopoulos B."/>
            <person name="Baker S."/>
            <person name="Barry K."/>
            <person name="Bills G."/>
            <person name="Bluhm B."/>
            <person name="Cannon C."/>
            <person name="Castanera R."/>
            <person name="Culley D."/>
            <person name="Daum C."/>
            <person name="Ezra D."/>
            <person name="Gonzalez J."/>
            <person name="Henrissat B."/>
            <person name="Kuo A."/>
            <person name="Liang C."/>
            <person name="Lipzen A."/>
            <person name="Lutzoni F."/>
            <person name="Magnuson J."/>
            <person name="Mondo S."/>
            <person name="Nolan M."/>
            <person name="Ohm R."/>
            <person name="Pangilinan J."/>
            <person name="Park H.-J."/>
            <person name="Ramirez L."/>
            <person name="Alfaro M."/>
            <person name="Sun H."/>
            <person name="Tritt A."/>
            <person name="Yoshinaga Y."/>
            <person name="Zwiers L.-H."/>
            <person name="Turgeon B."/>
            <person name="Goodwin S."/>
            <person name="Spatafora J."/>
            <person name="Crous P."/>
            <person name="Grigoriev I."/>
        </authorList>
    </citation>
    <scope>NUCLEOTIDE SEQUENCE</scope>
    <source>
        <strain evidence="1">CBS 130266</strain>
    </source>
</reference>
<gene>
    <name evidence="1" type="ORF">EJ08DRAFT_650094</name>
</gene>
<protein>
    <submittedName>
        <fullName evidence="1">Uncharacterized protein</fullName>
    </submittedName>
</protein>
<dbReference type="Proteomes" id="UP000800235">
    <property type="component" value="Unassembled WGS sequence"/>
</dbReference>
<keyword evidence="2" id="KW-1185">Reference proteome</keyword>
<sequence length="214" mass="24486">MVDTSPQSLFFTLPAELRNRIYRLHLNGLEEDCFGQVTYGVINVKQRYFAKLMSALLVSHQYYAEARDLFLKTDLPRIGYTFKSVAAFSDFMNVVGTRYPNFHGHLRIKARRSNSRLAKMRKAVRLIEKDAIDTGSEVHSGSFKMKNFRHRGVEGKVEKCYVDIKDGKGHTLDAKWIGVEPCYLCKPSEEMILRLEGHLGLFASTKKLSEVFGI</sequence>
<evidence type="ECO:0000313" key="2">
    <source>
        <dbReference type="Proteomes" id="UP000800235"/>
    </source>
</evidence>